<dbReference type="PANTHER" id="PTHR15140">
    <property type="entry name" value="TUBULIN-SPECIFIC CHAPERONE E"/>
    <property type="match status" value="1"/>
</dbReference>
<evidence type="ECO:0000313" key="3">
    <source>
        <dbReference type="EMBL" id="KAF3966792.1"/>
    </source>
</evidence>
<evidence type="ECO:0000313" key="4">
    <source>
        <dbReference type="Proteomes" id="UP000737018"/>
    </source>
</evidence>
<keyword evidence="4" id="KW-1185">Reference proteome</keyword>
<sequence length="371" mass="43194">MKQREAQIGKVRRLAIISKSGDNFIEGIKFNEYPYLRSLLHLLPWNQESYFKESRFKKFKLVRVLHLENFNNHIRKLPKDTGSLIHLRYLSLKGSRINEVPSFIGNLRCLETLDLRIDFEASFCMLIFVVLILRKTSLYSISFPTVPNVFKYMKQLKHLYLPDEYRVCSKLELANLSYLQTLVNVQPKTIQIPTWFKLNRLRVLKVGNNTPDAMQMLISKCPLVEKLKLYDPIAKPFHRIEKLPEAHQFPPNLAKLTLSNTRLGEDPMPTLEKLPNLKILCLESWCFIGKDMVCSEGGFPLLQYLLLDKLYLEEWRVEEGAMPNTCRSHSKIGLTKEDWILTKSNMCLPLYFKTVTEKDNQGEIISGLQLA</sequence>
<proteinExistence type="predicted"/>
<dbReference type="AlphaFoldDB" id="A0A8J4VR90"/>
<gene>
    <name evidence="3" type="ORF">CMV_009137</name>
</gene>
<name>A0A8J4VR90_9ROSI</name>
<reference evidence="3" key="1">
    <citation type="submission" date="2020-03" db="EMBL/GenBank/DDBJ databases">
        <title>Castanea mollissima Vanexum genome sequencing.</title>
        <authorList>
            <person name="Staton M."/>
        </authorList>
    </citation>
    <scope>NUCLEOTIDE SEQUENCE</scope>
    <source>
        <tissue evidence="3">Leaf</tissue>
    </source>
</reference>
<dbReference type="SUPFAM" id="SSF52058">
    <property type="entry name" value="L domain-like"/>
    <property type="match status" value="1"/>
</dbReference>
<dbReference type="Proteomes" id="UP000737018">
    <property type="component" value="Unassembled WGS sequence"/>
</dbReference>
<dbReference type="PANTHER" id="PTHR15140:SF37">
    <property type="entry name" value="UBIQUITIN-LIKE DOMAIN-CONTAINING PROTEIN"/>
    <property type="match status" value="1"/>
</dbReference>
<accession>A0A8J4VR90</accession>
<evidence type="ECO:0000259" key="2">
    <source>
        <dbReference type="Pfam" id="PF23598"/>
    </source>
</evidence>
<dbReference type="Pfam" id="PF23598">
    <property type="entry name" value="LRR_14"/>
    <property type="match status" value="1"/>
</dbReference>
<organism evidence="3 4">
    <name type="scientific">Castanea mollissima</name>
    <name type="common">Chinese chestnut</name>
    <dbReference type="NCBI Taxonomy" id="60419"/>
    <lineage>
        <taxon>Eukaryota</taxon>
        <taxon>Viridiplantae</taxon>
        <taxon>Streptophyta</taxon>
        <taxon>Embryophyta</taxon>
        <taxon>Tracheophyta</taxon>
        <taxon>Spermatophyta</taxon>
        <taxon>Magnoliopsida</taxon>
        <taxon>eudicotyledons</taxon>
        <taxon>Gunneridae</taxon>
        <taxon>Pentapetalae</taxon>
        <taxon>rosids</taxon>
        <taxon>fabids</taxon>
        <taxon>Fagales</taxon>
        <taxon>Fagaceae</taxon>
        <taxon>Castanea</taxon>
    </lineage>
</organism>
<feature type="domain" description="Disease resistance R13L4/SHOC-2-like LRR" evidence="2">
    <location>
        <begin position="54"/>
        <end position="325"/>
    </location>
</feature>
<dbReference type="InterPro" id="IPR055414">
    <property type="entry name" value="LRR_R13L4/SHOC2-like"/>
</dbReference>
<protein>
    <recommendedName>
        <fullName evidence="2">Disease resistance R13L4/SHOC-2-like LRR domain-containing protein</fullName>
    </recommendedName>
</protein>
<dbReference type="EMBL" id="JRKL02000992">
    <property type="protein sequence ID" value="KAF3966792.1"/>
    <property type="molecule type" value="Genomic_DNA"/>
</dbReference>
<comment type="caution">
    <text evidence="3">The sequence shown here is derived from an EMBL/GenBank/DDBJ whole genome shotgun (WGS) entry which is preliminary data.</text>
</comment>
<keyword evidence="1" id="KW-0677">Repeat</keyword>
<dbReference type="OrthoDB" id="1917524at2759"/>
<evidence type="ECO:0000256" key="1">
    <source>
        <dbReference type="ARBA" id="ARBA00022737"/>
    </source>
</evidence>
<dbReference type="Gene3D" id="3.80.10.10">
    <property type="entry name" value="Ribonuclease Inhibitor"/>
    <property type="match status" value="1"/>
</dbReference>
<dbReference type="InterPro" id="IPR032675">
    <property type="entry name" value="LRR_dom_sf"/>
</dbReference>